<feature type="domain" description="Fibrinogen C-terminal" evidence="3">
    <location>
        <begin position="57"/>
        <end position="273"/>
    </location>
</feature>
<dbReference type="FunFam" id="3.90.215.10:FF:000001">
    <property type="entry name" value="Tenascin isoform 1"/>
    <property type="match status" value="1"/>
</dbReference>
<dbReference type="RefSeq" id="XP_019854913.1">
    <property type="nucleotide sequence ID" value="XM_019999354.1"/>
</dbReference>
<dbReference type="Pfam" id="PF00147">
    <property type="entry name" value="Fibrinogen_C"/>
    <property type="match status" value="1"/>
</dbReference>
<dbReference type="GO" id="GO:0005615">
    <property type="term" value="C:extracellular space"/>
    <property type="evidence" value="ECO:0007669"/>
    <property type="project" value="TreeGrafter"/>
</dbReference>
<dbReference type="InterPro" id="IPR050373">
    <property type="entry name" value="Fibrinogen_C-term_domain"/>
</dbReference>
<proteinExistence type="predicted"/>
<dbReference type="PROSITE" id="PS51406">
    <property type="entry name" value="FIBRINOGEN_C_2"/>
    <property type="match status" value="1"/>
</dbReference>
<evidence type="ECO:0000259" key="3">
    <source>
        <dbReference type="PROSITE" id="PS51406"/>
    </source>
</evidence>
<feature type="transmembrane region" description="Helical" evidence="2">
    <location>
        <begin position="27"/>
        <end position="47"/>
    </location>
</feature>
<keyword evidence="5" id="KW-1185">Reference proteome</keyword>
<evidence type="ECO:0000256" key="1">
    <source>
        <dbReference type="ARBA" id="ARBA00023157"/>
    </source>
</evidence>
<dbReference type="AlphaFoldDB" id="A0AAN0JDX6"/>
<dbReference type="PROSITE" id="PS00514">
    <property type="entry name" value="FIBRINOGEN_C_1"/>
    <property type="match status" value="1"/>
</dbReference>
<keyword evidence="2" id="KW-1133">Transmembrane helix</keyword>
<dbReference type="GeneID" id="100637173"/>
<dbReference type="NCBIfam" id="NF040941">
    <property type="entry name" value="GGGWT_bact"/>
    <property type="match status" value="1"/>
</dbReference>
<evidence type="ECO:0000313" key="4">
    <source>
        <dbReference type="EnsemblMetazoa" id="XP_019854913.1"/>
    </source>
</evidence>
<accession>A0AAN0JDX6</accession>
<reference evidence="5" key="1">
    <citation type="journal article" date="2010" name="Nature">
        <title>The Amphimedon queenslandica genome and the evolution of animal complexity.</title>
        <authorList>
            <person name="Srivastava M."/>
            <person name="Simakov O."/>
            <person name="Chapman J."/>
            <person name="Fahey B."/>
            <person name="Gauthier M.E."/>
            <person name="Mitros T."/>
            <person name="Richards G.S."/>
            <person name="Conaco C."/>
            <person name="Dacre M."/>
            <person name="Hellsten U."/>
            <person name="Larroux C."/>
            <person name="Putnam N.H."/>
            <person name="Stanke M."/>
            <person name="Adamska M."/>
            <person name="Darling A."/>
            <person name="Degnan S.M."/>
            <person name="Oakley T.H."/>
            <person name="Plachetzki D.C."/>
            <person name="Zhai Y."/>
            <person name="Adamski M."/>
            <person name="Calcino A."/>
            <person name="Cummins S.F."/>
            <person name="Goodstein D.M."/>
            <person name="Harris C."/>
            <person name="Jackson D.J."/>
            <person name="Leys S.P."/>
            <person name="Shu S."/>
            <person name="Woodcroft B.J."/>
            <person name="Vervoort M."/>
            <person name="Kosik K.S."/>
            <person name="Manning G."/>
            <person name="Degnan B.M."/>
            <person name="Rokhsar D.S."/>
        </authorList>
    </citation>
    <scope>NUCLEOTIDE SEQUENCE [LARGE SCALE GENOMIC DNA]</scope>
</reference>
<sequence>MDEMLNDRLNDRINDNKWNMERIHSSVLFTLDILKCTFYLLLIWFFLAAIPNYQSKETIGCIAHDCKELYEQGHTCSGVYTIKPDELPAFEVYCDMSNGSGWTVFQRRMDGSVDFYRKWTEYIKGFGDLNGEFWLGLDKIHRLTATGNTSLRVDLKDFEGVSVFAHYSTFIVGGAHTSYTLTVGGYSGNAGDSLCVHNNMKFSTHDRDSDAHHDLNCAAHVKAAWWYNDCHHSNLNGQYLAGTHKTRGDGVNWLGFKGHNYSLKVSEMKIRRK</sequence>
<evidence type="ECO:0000256" key="2">
    <source>
        <dbReference type="SAM" id="Phobius"/>
    </source>
</evidence>
<dbReference type="EnsemblMetazoa" id="XM_019999354.1">
    <property type="protein sequence ID" value="XP_019854913.1"/>
    <property type="gene ID" value="LOC100637173"/>
</dbReference>
<keyword evidence="2" id="KW-0472">Membrane</keyword>
<dbReference type="Gene3D" id="3.90.215.10">
    <property type="entry name" value="Gamma Fibrinogen, chain A, domain 1"/>
    <property type="match status" value="1"/>
</dbReference>
<dbReference type="InterPro" id="IPR036056">
    <property type="entry name" value="Fibrinogen-like_C"/>
</dbReference>
<dbReference type="SMART" id="SM00186">
    <property type="entry name" value="FBG"/>
    <property type="match status" value="1"/>
</dbReference>
<dbReference type="InterPro" id="IPR002181">
    <property type="entry name" value="Fibrinogen_a/b/g_C_dom"/>
</dbReference>
<keyword evidence="2" id="KW-0812">Transmembrane</keyword>
<keyword evidence="1" id="KW-1015">Disulfide bond</keyword>
<dbReference type="CDD" id="cd00087">
    <property type="entry name" value="FReD"/>
    <property type="match status" value="1"/>
</dbReference>
<dbReference type="InterPro" id="IPR020837">
    <property type="entry name" value="Fibrinogen_CS"/>
</dbReference>
<dbReference type="Proteomes" id="UP000007879">
    <property type="component" value="Unassembled WGS sequence"/>
</dbReference>
<dbReference type="SUPFAM" id="SSF56496">
    <property type="entry name" value="Fibrinogen C-terminal domain-like"/>
    <property type="match status" value="1"/>
</dbReference>
<protein>
    <recommendedName>
        <fullName evidence="3">Fibrinogen C-terminal domain-containing protein</fullName>
    </recommendedName>
</protein>
<name>A0AAN0JDX6_AMPQE</name>
<evidence type="ECO:0000313" key="5">
    <source>
        <dbReference type="Proteomes" id="UP000007879"/>
    </source>
</evidence>
<reference evidence="4" key="2">
    <citation type="submission" date="2024-06" db="UniProtKB">
        <authorList>
            <consortium name="EnsemblMetazoa"/>
        </authorList>
    </citation>
    <scope>IDENTIFICATION</scope>
</reference>
<dbReference type="InterPro" id="IPR014716">
    <property type="entry name" value="Fibrinogen_a/b/g_C_1"/>
</dbReference>
<dbReference type="PANTHER" id="PTHR19143">
    <property type="entry name" value="FIBRINOGEN/TENASCIN/ANGIOPOEITIN"/>
    <property type="match status" value="1"/>
</dbReference>
<dbReference type="KEGG" id="aqu:100637173"/>
<dbReference type="PANTHER" id="PTHR19143:SF458">
    <property type="entry name" value="FIBRINOGEN C-TERMINAL DOMAIN-CONTAINING PROTEIN-RELATED"/>
    <property type="match status" value="1"/>
</dbReference>
<organism evidence="4 5">
    <name type="scientific">Amphimedon queenslandica</name>
    <name type="common">Sponge</name>
    <dbReference type="NCBI Taxonomy" id="400682"/>
    <lineage>
        <taxon>Eukaryota</taxon>
        <taxon>Metazoa</taxon>
        <taxon>Porifera</taxon>
        <taxon>Demospongiae</taxon>
        <taxon>Heteroscleromorpha</taxon>
        <taxon>Haplosclerida</taxon>
        <taxon>Niphatidae</taxon>
        <taxon>Amphimedon</taxon>
    </lineage>
</organism>